<feature type="domain" description="Cobalamin synthesis G N-terminal" evidence="2">
    <location>
        <begin position="44"/>
        <end position="122"/>
    </location>
</feature>
<feature type="domain" description="CobE/GbiG C-terminal" evidence="1">
    <location>
        <begin position="214"/>
        <end position="334"/>
    </location>
</feature>
<evidence type="ECO:0000313" key="4">
    <source>
        <dbReference type="Proteomes" id="UP000323439"/>
    </source>
</evidence>
<dbReference type="GO" id="GO:0009236">
    <property type="term" value="P:cobalamin biosynthetic process"/>
    <property type="evidence" value="ECO:0007669"/>
    <property type="project" value="InterPro"/>
</dbReference>
<dbReference type="SUPFAM" id="SSF159672">
    <property type="entry name" value="CbiG N-terminal domain-like"/>
    <property type="match status" value="1"/>
</dbReference>
<dbReference type="STRING" id="230361.sm9_2320"/>
<dbReference type="InterPro" id="IPR021744">
    <property type="entry name" value="CbiG_N"/>
</dbReference>
<keyword evidence="3" id="KW-0378">Hydrolase</keyword>
<proteinExistence type="predicted"/>
<dbReference type="InterPro" id="IPR052553">
    <property type="entry name" value="CbiG_hydrolase"/>
</dbReference>
<gene>
    <name evidence="3" type="ORF">SAMN02910315_01348</name>
</gene>
<dbReference type="InterPro" id="IPR002750">
    <property type="entry name" value="CobE/GbiG_C"/>
</dbReference>
<evidence type="ECO:0000313" key="3">
    <source>
        <dbReference type="EMBL" id="SDA56130.1"/>
    </source>
</evidence>
<dbReference type="Gene3D" id="3.30.420.180">
    <property type="entry name" value="CobE/GbiG C-terminal domain"/>
    <property type="match status" value="1"/>
</dbReference>
<dbReference type="PANTHER" id="PTHR37477:SF1">
    <property type="entry name" value="COBALT-PRECORRIN-5A HYDROLASE"/>
    <property type="match status" value="1"/>
</dbReference>
<dbReference type="EMBL" id="FMXB01000009">
    <property type="protein sequence ID" value="SDA56130.1"/>
    <property type="molecule type" value="Genomic_DNA"/>
</dbReference>
<dbReference type="Proteomes" id="UP000323439">
    <property type="component" value="Unassembled WGS sequence"/>
</dbReference>
<organism evidence="3 4">
    <name type="scientific">Methanobrevibacter millerae</name>
    <dbReference type="NCBI Taxonomy" id="230361"/>
    <lineage>
        <taxon>Archaea</taxon>
        <taxon>Methanobacteriati</taxon>
        <taxon>Methanobacteriota</taxon>
        <taxon>Methanomada group</taxon>
        <taxon>Methanobacteria</taxon>
        <taxon>Methanobacteriales</taxon>
        <taxon>Methanobacteriaceae</taxon>
        <taxon>Methanobrevibacter</taxon>
    </lineage>
</organism>
<dbReference type="OrthoDB" id="4722at2157"/>
<dbReference type="AlphaFoldDB" id="A0A1G5WDH7"/>
<dbReference type="InterPro" id="IPR036518">
    <property type="entry name" value="CobE/GbiG_C_sf"/>
</dbReference>
<keyword evidence="4" id="KW-1185">Reference proteome</keyword>
<protein>
    <submittedName>
        <fullName evidence="3">Cobalt-precorrin 5A hydrolase</fullName>
    </submittedName>
</protein>
<dbReference type="Pfam" id="PF11760">
    <property type="entry name" value="CbiG_N"/>
    <property type="match status" value="1"/>
</dbReference>
<name>A0A1G5WDH7_9EURY</name>
<reference evidence="3 4" key="1">
    <citation type="submission" date="2016-10" db="EMBL/GenBank/DDBJ databases">
        <authorList>
            <person name="Varghese N."/>
            <person name="Submissions S."/>
        </authorList>
    </citation>
    <scope>NUCLEOTIDE SEQUENCE [LARGE SCALE GENOMIC DNA]</scope>
    <source>
        <strain evidence="3 4">DSM 16643</strain>
    </source>
</reference>
<accession>A0A1G5WDH7</accession>
<dbReference type="RefSeq" id="WP_149731897.1">
    <property type="nucleotide sequence ID" value="NZ_FMXB01000009.1"/>
</dbReference>
<dbReference type="GO" id="GO:0016787">
    <property type="term" value="F:hydrolase activity"/>
    <property type="evidence" value="ECO:0007669"/>
    <property type="project" value="UniProtKB-KW"/>
</dbReference>
<dbReference type="Pfam" id="PF01890">
    <property type="entry name" value="CbiG_C"/>
    <property type="match status" value="1"/>
</dbReference>
<evidence type="ECO:0000259" key="1">
    <source>
        <dbReference type="Pfam" id="PF01890"/>
    </source>
</evidence>
<dbReference type="SUPFAM" id="SSF159664">
    <property type="entry name" value="CobE/GbiG C-terminal domain-like"/>
    <property type="match status" value="1"/>
</dbReference>
<sequence>MKIAILSVSKKGYDLSLKIKKLLGDDSTIIRCDIYHKDVKNNFNLIFNEYDSIIAIMASGILIRSISDLIVSKTTDPAVLNIDDNGNFVISMLSGHLGGANRLTNKIAELIDATPVITTSTDVNKKLGIDVLARDLYLSIDDTHEILHFNKSILEGKEVAFTVNSNGNYDYLFNYLNENTLEMDVSIYFSSRINDGEIEVVCDNHKIMLIPRRVVFGIGCRRGKSKDEINEAVNKVLTDLNMDKSRITMFSSAEIKKDEKGILDLSEEFNIPVNFVELDKLALFKSDDIQESEFVRSKFGIAGVCEPSALITAGYDSELIYKKTAFDGVTVSVALSNKKILKN</sequence>
<dbReference type="Gene3D" id="3.40.50.11220">
    <property type="match status" value="1"/>
</dbReference>
<dbReference type="InterPro" id="IPR038029">
    <property type="entry name" value="GbiG_N_sf"/>
</dbReference>
<dbReference type="PANTHER" id="PTHR37477">
    <property type="entry name" value="COBALT-PRECORRIN-5A HYDROLASE"/>
    <property type="match status" value="1"/>
</dbReference>
<evidence type="ECO:0000259" key="2">
    <source>
        <dbReference type="Pfam" id="PF11760"/>
    </source>
</evidence>